<protein>
    <recommendedName>
        <fullName evidence="2">LysM domain-containing protein</fullName>
    </recommendedName>
</protein>
<dbReference type="Proteomes" id="UP001314170">
    <property type="component" value="Unassembled WGS sequence"/>
</dbReference>
<keyword evidence="4" id="KW-1185">Reference proteome</keyword>
<dbReference type="CDD" id="cd00118">
    <property type="entry name" value="LysM"/>
    <property type="match status" value="1"/>
</dbReference>
<gene>
    <name evidence="3" type="ORF">DCAF_LOCUS13023</name>
</gene>
<dbReference type="PANTHER" id="PTHR20932">
    <property type="entry name" value="LYSM AND PUTATIVE PEPTIDOGLYCAN-BINDING DOMAIN-CONTAINING PROTEIN"/>
    <property type="match status" value="1"/>
</dbReference>
<reference evidence="3 4" key="1">
    <citation type="submission" date="2024-01" db="EMBL/GenBank/DDBJ databases">
        <authorList>
            <person name="Waweru B."/>
        </authorList>
    </citation>
    <scope>NUCLEOTIDE SEQUENCE [LARGE SCALE GENOMIC DNA]</scope>
</reference>
<feature type="region of interest" description="Disordered" evidence="1">
    <location>
        <begin position="58"/>
        <end position="92"/>
    </location>
</feature>
<comment type="caution">
    <text evidence="3">The sequence shown here is derived from an EMBL/GenBank/DDBJ whole genome shotgun (WGS) entry which is preliminary data.</text>
</comment>
<accession>A0AAV1RQZ7</accession>
<feature type="domain" description="LysM" evidence="2">
    <location>
        <begin position="96"/>
        <end position="140"/>
    </location>
</feature>
<dbReference type="InterPro" id="IPR045030">
    <property type="entry name" value="LYSM1-4"/>
</dbReference>
<dbReference type="EMBL" id="CAWUPB010001108">
    <property type="protein sequence ID" value="CAK7337982.1"/>
    <property type="molecule type" value="Genomic_DNA"/>
</dbReference>
<organism evidence="3 4">
    <name type="scientific">Dovyalis caffra</name>
    <dbReference type="NCBI Taxonomy" id="77055"/>
    <lineage>
        <taxon>Eukaryota</taxon>
        <taxon>Viridiplantae</taxon>
        <taxon>Streptophyta</taxon>
        <taxon>Embryophyta</taxon>
        <taxon>Tracheophyta</taxon>
        <taxon>Spermatophyta</taxon>
        <taxon>Magnoliopsida</taxon>
        <taxon>eudicotyledons</taxon>
        <taxon>Gunneridae</taxon>
        <taxon>Pentapetalae</taxon>
        <taxon>rosids</taxon>
        <taxon>fabids</taxon>
        <taxon>Malpighiales</taxon>
        <taxon>Salicaceae</taxon>
        <taxon>Flacourtieae</taxon>
        <taxon>Dovyalis</taxon>
    </lineage>
</organism>
<dbReference type="Gene3D" id="3.10.350.10">
    <property type="entry name" value="LysM domain"/>
    <property type="match status" value="1"/>
</dbReference>
<evidence type="ECO:0000256" key="1">
    <source>
        <dbReference type="SAM" id="MobiDB-lite"/>
    </source>
</evidence>
<evidence type="ECO:0000313" key="4">
    <source>
        <dbReference type="Proteomes" id="UP001314170"/>
    </source>
</evidence>
<evidence type="ECO:0000259" key="2">
    <source>
        <dbReference type="PROSITE" id="PS51782"/>
    </source>
</evidence>
<sequence>MESNGSHHHHLNQNQNFKYTQFSNGGGCDYHNYDDNHYDNPDDEIDQVLEFYSNYNSKSNGKGKGRIKIPSLSSTKTATTTSSASSSSNGGGVGFIEHPVSKLDTLAGVAIKYGVEVADIKKMNGLVTDLQMFALKSLQIPLPGRHPPSSFLSNGFDGPGQSSYERTLPLGLQSDPFDSFQSLKPKSSQRKVSPAMSSLQGYYGLQPKDQRATSEGFEMAVYRNGYSHHLERGPYLKPSPASHPPLNLHRKTRSLANGLLDEKNGLIDKLFLDEAKEGESEKWNEKLVRRRQKSEADFTSIYSDLLIREENSPAVFSTITGKGLALRPKAGNRTTTDVEAGGLTSAQSGPGDLADGFLMVRKSSSTPSLNDQDGISSSIWSTSKWSLKPDLQVLSAAAITRPIFDGLPKPITGRKNKTALD</sequence>
<proteinExistence type="predicted"/>
<dbReference type="InterPro" id="IPR036779">
    <property type="entry name" value="LysM_dom_sf"/>
</dbReference>
<dbReference type="InterPro" id="IPR018392">
    <property type="entry name" value="LysM"/>
</dbReference>
<feature type="region of interest" description="Disordered" evidence="1">
    <location>
        <begin position="149"/>
        <end position="168"/>
    </location>
</feature>
<dbReference type="PROSITE" id="PS51782">
    <property type="entry name" value="LYSM"/>
    <property type="match status" value="1"/>
</dbReference>
<name>A0AAV1RQZ7_9ROSI</name>
<feature type="compositionally biased region" description="Low complexity" evidence="1">
    <location>
        <begin position="71"/>
        <end position="88"/>
    </location>
</feature>
<evidence type="ECO:0000313" key="3">
    <source>
        <dbReference type="EMBL" id="CAK7337982.1"/>
    </source>
</evidence>
<dbReference type="PANTHER" id="PTHR20932:SF55">
    <property type="entry name" value="LYSM DOMAIN-CONTAINING PROTEIN"/>
    <property type="match status" value="1"/>
</dbReference>
<dbReference type="AlphaFoldDB" id="A0AAV1RQZ7"/>